<feature type="compositionally biased region" description="Basic residues" evidence="1">
    <location>
        <begin position="121"/>
        <end position="132"/>
    </location>
</feature>
<protein>
    <submittedName>
        <fullName evidence="2">Uncharacterized protein</fullName>
    </submittedName>
</protein>
<evidence type="ECO:0000256" key="1">
    <source>
        <dbReference type="SAM" id="MobiDB-lite"/>
    </source>
</evidence>
<feature type="region of interest" description="Disordered" evidence="1">
    <location>
        <begin position="215"/>
        <end position="252"/>
    </location>
</feature>
<organism evidence="2 3">
    <name type="scientific">Canariomyces notabilis</name>
    <dbReference type="NCBI Taxonomy" id="2074819"/>
    <lineage>
        <taxon>Eukaryota</taxon>
        <taxon>Fungi</taxon>
        <taxon>Dikarya</taxon>
        <taxon>Ascomycota</taxon>
        <taxon>Pezizomycotina</taxon>
        <taxon>Sordariomycetes</taxon>
        <taxon>Sordariomycetidae</taxon>
        <taxon>Sordariales</taxon>
        <taxon>Chaetomiaceae</taxon>
        <taxon>Canariomyces</taxon>
    </lineage>
</organism>
<name>A0AAN6TJW9_9PEZI</name>
<evidence type="ECO:0000313" key="3">
    <source>
        <dbReference type="Proteomes" id="UP001302812"/>
    </source>
</evidence>
<comment type="caution">
    <text evidence="2">The sequence shown here is derived from an EMBL/GenBank/DDBJ whole genome shotgun (WGS) entry which is preliminary data.</text>
</comment>
<feature type="region of interest" description="Disordered" evidence="1">
    <location>
        <begin position="170"/>
        <end position="196"/>
    </location>
</feature>
<feature type="compositionally biased region" description="Polar residues" evidence="1">
    <location>
        <begin position="142"/>
        <end position="151"/>
    </location>
</feature>
<dbReference type="Proteomes" id="UP001302812">
    <property type="component" value="Unassembled WGS sequence"/>
</dbReference>
<dbReference type="RefSeq" id="XP_064673026.1">
    <property type="nucleotide sequence ID" value="XM_064813436.1"/>
</dbReference>
<dbReference type="EMBL" id="MU853334">
    <property type="protein sequence ID" value="KAK4115456.1"/>
    <property type="molecule type" value="Genomic_DNA"/>
</dbReference>
<dbReference type="AlphaFoldDB" id="A0AAN6TJW9"/>
<feature type="compositionally biased region" description="Low complexity" evidence="1">
    <location>
        <begin position="105"/>
        <end position="120"/>
    </location>
</feature>
<gene>
    <name evidence="2" type="ORF">N656DRAFT_765812</name>
</gene>
<keyword evidence="3" id="KW-1185">Reference proteome</keyword>
<feature type="compositionally biased region" description="Low complexity" evidence="1">
    <location>
        <begin position="77"/>
        <end position="90"/>
    </location>
</feature>
<feature type="region of interest" description="Disordered" evidence="1">
    <location>
        <begin position="1"/>
        <end position="154"/>
    </location>
</feature>
<feature type="compositionally biased region" description="Basic and acidic residues" evidence="1">
    <location>
        <begin position="217"/>
        <end position="252"/>
    </location>
</feature>
<evidence type="ECO:0000313" key="2">
    <source>
        <dbReference type="EMBL" id="KAK4115456.1"/>
    </source>
</evidence>
<sequence length="252" mass="27601">MPRYHSDSDSSDYTPRQRARSPGRRRPATPGPRLRARDLSEDRQASAAGPYAAGAMPARLQYEEHTPFYPPARRADGPTTTTDAALLAPTGRRREDDRPRRPRAARSSSSSSSSSSFRSPSRSRSHRSRRLSSAKDKAREIINSTFTPSTSGLGVGVLGAIVGGLAAREASEAVSNSHHGGGHHHHHGHGHEKRDDKGALLSTIVGAAVGGLGANAIEKKFEDRRSASREKDWERDRDRREGGRRSGEWRRY</sequence>
<feature type="compositionally biased region" description="Low complexity" evidence="1">
    <location>
        <begin position="45"/>
        <end position="58"/>
    </location>
</feature>
<feature type="compositionally biased region" description="Basic residues" evidence="1">
    <location>
        <begin position="17"/>
        <end position="27"/>
    </location>
</feature>
<dbReference type="GeneID" id="89937561"/>
<feature type="compositionally biased region" description="Basic residues" evidence="1">
    <location>
        <begin position="180"/>
        <end position="191"/>
    </location>
</feature>
<proteinExistence type="predicted"/>
<reference evidence="2" key="1">
    <citation type="journal article" date="2023" name="Mol. Phylogenet. Evol.">
        <title>Genome-scale phylogeny and comparative genomics of the fungal order Sordariales.</title>
        <authorList>
            <person name="Hensen N."/>
            <person name="Bonometti L."/>
            <person name="Westerberg I."/>
            <person name="Brannstrom I.O."/>
            <person name="Guillou S."/>
            <person name="Cros-Aarteil S."/>
            <person name="Calhoun S."/>
            <person name="Haridas S."/>
            <person name="Kuo A."/>
            <person name="Mondo S."/>
            <person name="Pangilinan J."/>
            <person name="Riley R."/>
            <person name="LaButti K."/>
            <person name="Andreopoulos B."/>
            <person name="Lipzen A."/>
            <person name="Chen C."/>
            <person name="Yan M."/>
            <person name="Daum C."/>
            <person name="Ng V."/>
            <person name="Clum A."/>
            <person name="Steindorff A."/>
            <person name="Ohm R.A."/>
            <person name="Martin F."/>
            <person name="Silar P."/>
            <person name="Natvig D.O."/>
            <person name="Lalanne C."/>
            <person name="Gautier V."/>
            <person name="Ament-Velasquez S.L."/>
            <person name="Kruys A."/>
            <person name="Hutchinson M.I."/>
            <person name="Powell A.J."/>
            <person name="Barry K."/>
            <person name="Miller A.N."/>
            <person name="Grigoriev I.V."/>
            <person name="Debuchy R."/>
            <person name="Gladieux P."/>
            <person name="Hiltunen Thoren M."/>
            <person name="Johannesson H."/>
        </authorList>
    </citation>
    <scope>NUCLEOTIDE SEQUENCE</scope>
    <source>
        <strain evidence="2">CBS 508.74</strain>
    </source>
</reference>
<reference evidence="2" key="2">
    <citation type="submission" date="2023-05" db="EMBL/GenBank/DDBJ databases">
        <authorList>
            <consortium name="Lawrence Berkeley National Laboratory"/>
            <person name="Steindorff A."/>
            <person name="Hensen N."/>
            <person name="Bonometti L."/>
            <person name="Westerberg I."/>
            <person name="Brannstrom I.O."/>
            <person name="Guillou S."/>
            <person name="Cros-Aarteil S."/>
            <person name="Calhoun S."/>
            <person name="Haridas S."/>
            <person name="Kuo A."/>
            <person name="Mondo S."/>
            <person name="Pangilinan J."/>
            <person name="Riley R."/>
            <person name="Labutti K."/>
            <person name="Andreopoulos B."/>
            <person name="Lipzen A."/>
            <person name="Chen C."/>
            <person name="Yanf M."/>
            <person name="Daum C."/>
            <person name="Ng V."/>
            <person name="Clum A."/>
            <person name="Ohm R."/>
            <person name="Martin F."/>
            <person name="Silar P."/>
            <person name="Natvig D."/>
            <person name="Lalanne C."/>
            <person name="Gautier V."/>
            <person name="Ament-Velasquez S.L."/>
            <person name="Kruys A."/>
            <person name="Hutchinson M.I."/>
            <person name="Powell A.J."/>
            <person name="Barry K."/>
            <person name="Miller A.N."/>
            <person name="Grigoriev I.V."/>
            <person name="Debuchy R."/>
            <person name="Gladieux P."/>
            <person name="Thoren M.H."/>
            <person name="Johannesson H."/>
        </authorList>
    </citation>
    <scope>NUCLEOTIDE SEQUENCE</scope>
    <source>
        <strain evidence="2">CBS 508.74</strain>
    </source>
</reference>
<accession>A0AAN6TJW9</accession>
<feature type="compositionally biased region" description="Basic and acidic residues" evidence="1">
    <location>
        <begin position="35"/>
        <end position="44"/>
    </location>
</feature>